<comment type="caution">
    <text evidence="3">The sequence shown here is derived from an EMBL/GenBank/DDBJ whole genome shotgun (WGS) entry which is preliminary data.</text>
</comment>
<gene>
    <name evidence="3" type="ORF">Q5H94_16280</name>
</gene>
<dbReference type="RefSeq" id="WP_304562349.1">
    <property type="nucleotide sequence ID" value="NZ_JAUQSZ010000012.1"/>
</dbReference>
<evidence type="ECO:0000256" key="1">
    <source>
        <dbReference type="ARBA" id="ARBA00022737"/>
    </source>
</evidence>
<protein>
    <recommendedName>
        <fullName evidence="5">Gluconolaconase</fullName>
    </recommendedName>
</protein>
<accession>A0ABT9A582</accession>
<sequence length="697" mass="73942">MATAPPPARSRRKRLSRKAIAISLLLALALTAGGIWWLSRLARPVPTVFGGPVAVETVAGDGVAGRDDGLGMKARFNDPFALAFDANGMLYVADAGDSDRIRKVDAEGHVTTLPGSFDTPSGIAIDAAGNIFVAETGANRIRRIDATGALTTFAGNGVAGFRDGPAAQAQFDGPIGLAVDAQGNVYVADTYNDRIRVIGADGQVRTLAGGAQGFADGDGAVAAFNTPSGIALDKQGTLLIADTGNDAIRRLDKDGRVSTLAYSPPEDDAGPLRAPVALARTWDGFLYISSFRRDRIVQMSPAGELRILAGRGTAIAGNDVLLARPAGLALDRAGALYVADSSNHAVRKIGPRQSTPPPGPALRTDPPALTRLKDFPWPVAPQHAWHEVVGTLGEVRGNYQGESRDHLHAGLDIRADVGQPVLAVADEKVADPLPNWTVEGLSEGMRVDAMTYIHMRVGRTPKGDPIDPARFRLTHDATGRLTGVRVKRGTRFRVGDVLGTVNRMAHVHLELGQPGSQVNAIALRFTGFTDRFAPRINAVQVVDAAGQPLKDRQKGRLIVPANGGVTSIVVDAWDQVDGNAPRRRLGLYRAGFRILRADGTPLPGFERPRITLEFDRLPRGADVAKIAYAPASGDAVHSDQPTRFHYVVTNRVRGGKAEAGSWNPAGLAPGDYIIRIFAADFAGNQAVANRDLPITIR</sequence>
<feature type="repeat" description="NHL" evidence="2">
    <location>
        <begin position="322"/>
        <end position="352"/>
    </location>
</feature>
<dbReference type="PROSITE" id="PS51125">
    <property type="entry name" value="NHL"/>
    <property type="match status" value="2"/>
</dbReference>
<evidence type="ECO:0000313" key="3">
    <source>
        <dbReference type="EMBL" id="MDO7843892.1"/>
    </source>
</evidence>
<keyword evidence="1" id="KW-0677">Repeat</keyword>
<dbReference type="Proteomes" id="UP001176468">
    <property type="component" value="Unassembled WGS sequence"/>
</dbReference>
<dbReference type="CDD" id="cd14953">
    <property type="entry name" value="NHL_like_1"/>
    <property type="match status" value="1"/>
</dbReference>
<evidence type="ECO:0008006" key="5">
    <source>
        <dbReference type="Google" id="ProtNLM"/>
    </source>
</evidence>
<dbReference type="Gene3D" id="2.120.10.30">
    <property type="entry name" value="TolB, C-terminal domain"/>
    <property type="match status" value="4"/>
</dbReference>
<dbReference type="Pfam" id="PF01436">
    <property type="entry name" value="NHL"/>
    <property type="match status" value="3"/>
</dbReference>
<dbReference type="InterPro" id="IPR011055">
    <property type="entry name" value="Dup_hybrid_motif"/>
</dbReference>
<dbReference type="EMBL" id="JAUQSZ010000012">
    <property type="protein sequence ID" value="MDO7843892.1"/>
    <property type="molecule type" value="Genomic_DNA"/>
</dbReference>
<organism evidence="3 4">
    <name type="scientific">Sphingomonas immobilis</name>
    <dbReference type="NCBI Taxonomy" id="3063997"/>
    <lineage>
        <taxon>Bacteria</taxon>
        <taxon>Pseudomonadati</taxon>
        <taxon>Pseudomonadota</taxon>
        <taxon>Alphaproteobacteria</taxon>
        <taxon>Sphingomonadales</taxon>
        <taxon>Sphingomonadaceae</taxon>
        <taxon>Sphingomonas</taxon>
    </lineage>
</organism>
<reference evidence="3" key="1">
    <citation type="submission" date="2023-07" db="EMBL/GenBank/DDBJ databases">
        <authorList>
            <person name="Kim M.K."/>
        </authorList>
    </citation>
    <scope>NUCLEOTIDE SEQUENCE</scope>
    <source>
        <strain evidence="3">CA1-15</strain>
    </source>
</reference>
<dbReference type="InterPro" id="IPR011042">
    <property type="entry name" value="6-blade_b-propeller_TolB-like"/>
</dbReference>
<feature type="repeat" description="NHL" evidence="2">
    <location>
        <begin position="165"/>
        <end position="201"/>
    </location>
</feature>
<dbReference type="SUPFAM" id="SSF63829">
    <property type="entry name" value="Calcium-dependent phosphotriesterase"/>
    <property type="match status" value="2"/>
</dbReference>
<keyword evidence="4" id="KW-1185">Reference proteome</keyword>
<evidence type="ECO:0000313" key="4">
    <source>
        <dbReference type="Proteomes" id="UP001176468"/>
    </source>
</evidence>
<name>A0ABT9A582_9SPHN</name>
<evidence type="ECO:0000256" key="2">
    <source>
        <dbReference type="PROSITE-ProRule" id="PRU00504"/>
    </source>
</evidence>
<proteinExistence type="predicted"/>
<dbReference type="Gene3D" id="2.70.70.10">
    <property type="entry name" value="Glucose Permease (Domain IIA)"/>
    <property type="match status" value="1"/>
</dbReference>
<dbReference type="PANTHER" id="PTHR13833:SF71">
    <property type="entry name" value="NHL DOMAIN-CONTAINING PROTEIN"/>
    <property type="match status" value="1"/>
</dbReference>
<dbReference type="PANTHER" id="PTHR13833">
    <property type="match status" value="1"/>
</dbReference>
<dbReference type="InterPro" id="IPR001258">
    <property type="entry name" value="NHL_repeat"/>
</dbReference>